<dbReference type="Gene3D" id="3.40.390.10">
    <property type="entry name" value="Collagenase (Catalytic Domain)"/>
    <property type="match status" value="1"/>
</dbReference>
<feature type="chain" id="PRO_5046597689" description="Matrixin family metalloprotease" evidence="1">
    <location>
        <begin position="28"/>
        <end position="200"/>
    </location>
</feature>
<keyword evidence="1" id="KW-0732">Signal</keyword>
<dbReference type="Proteomes" id="UP001597362">
    <property type="component" value="Unassembled WGS sequence"/>
</dbReference>
<reference evidence="3" key="1">
    <citation type="journal article" date="2019" name="Int. J. Syst. Evol. Microbiol.">
        <title>The Global Catalogue of Microorganisms (GCM) 10K type strain sequencing project: providing services to taxonomists for standard genome sequencing and annotation.</title>
        <authorList>
            <consortium name="The Broad Institute Genomics Platform"/>
            <consortium name="The Broad Institute Genome Sequencing Center for Infectious Disease"/>
            <person name="Wu L."/>
            <person name="Ma J."/>
        </authorList>
    </citation>
    <scope>NUCLEOTIDE SEQUENCE [LARGE SCALE GENOMIC DNA]</scope>
    <source>
        <strain evidence="3">GH52</strain>
    </source>
</reference>
<dbReference type="SUPFAM" id="SSF55486">
    <property type="entry name" value="Metalloproteases ('zincins'), catalytic domain"/>
    <property type="match status" value="1"/>
</dbReference>
<dbReference type="InterPro" id="IPR024079">
    <property type="entry name" value="MetalloPept_cat_dom_sf"/>
</dbReference>
<comment type="caution">
    <text evidence="2">The sequence shown here is derived from an EMBL/GenBank/DDBJ whole genome shotgun (WGS) entry which is preliminary data.</text>
</comment>
<evidence type="ECO:0000313" key="2">
    <source>
        <dbReference type="EMBL" id="MFD2114807.1"/>
    </source>
</evidence>
<sequence length="200" mass="21944">MKFRKSIMMAVAALGITAVLGGTSAFAATYYHTHGFAKSAVSVNYWKDSSVASYGYTGLADTGIDSWRNITDNLTINEKTSEPTYFSIVTYVGNTISGMDVYGVVDHWTYGLFGWTQVNPDNLRDRARVRMDHTNLKSLGSDSTGYALKKYAFVHEFGHAVGLKHNNSGVASVMSESISSSTNTPQITDKTYLKEKYGDN</sequence>
<dbReference type="EMBL" id="JBHUHO010000009">
    <property type="protein sequence ID" value="MFD2114807.1"/>
    <property type="molecule type" value="Genomic_DNA"/>
</dbReference>
<evidence type="ECO:0008006" key="4">
    <source>
        <dbReference type="Google" id="ProtNLM"/>
    </source>
</evidence>
<accession>A0ABW4YGL1</accession>
<feature type="signal peptide" evidence="1">
    <location>
        <begin position="1"/>
        <end position="27"/>
    </location>
</feature>
<organism evidence="2 3">
    <name type="scientific">Paenibacillus yanchengensis</name>
    <dbReference type="NCBI Taxonomy" id="2035833"/>
    <lineage>
        <taxon>Bacteria</taxon>
        <taxon>Bacillati</taxon>
        <taxon>Bacillota</taxon>
        <taxon>Bacilli</taxon>
        <taxon>Bacillales</taxon>
        <taxon>Paenibacillaceae</taxon>
        <taxon>Paenibacillus</taxon>
    </lineage>
</organism>
<protein>
    <recommendedName>
        <fullName evidence="4">Matrixin family metalloprotease</fullName>
    </recommendedName>
</protein>
<evidence type="ECO:0000256" key="1">
    <source>
        <dbReference type="SAM" id="SignalP"/>
    </source>
</evidence>
<proteinExistence type="predicted"/>
<evidence type="ECO:0000313" key="3">
    <source>
        <dbReference type="Proteomes" id="UP001597362"/>
    </source>
</evidence>
<dbReference type="RefSeq" id="WP_377769835.1">
    <property type="nucleotide sequence ID" value="NZ_JBHUHO010000009.1"/>
</dbReference>
<keyword evidence="3" id="KW-1185">Reference proteome</keyword>
<gene>
    <name evidence="2" type="ORF">ACFSJH_03505</name>
</gene>
<name>A0ABW4YGL1_9BACL</name>